<proteinExistence type="predicted"/>
<comment type="caution">
    <text evidence="1">The sequence shown here is derived from an EMBL/GenBank/DDBJ whole genome shotgun (WGS) entry which is preliminary data.</text>
</comment>
<protein>
    <submittedName>
        <fullName evidence="1">Uncharacterized protein</fullName>
    </submittedName>
</protein>
<evidence type="ECO:0000313" key="1">
    <source>
        <dbReference type="EMBL" id="GAB62483.1"/>
    </source>
</evidence>
<gene>
    <name evidence="1" type="ORF">KSU1_C0887</name>
</gene>
<evidence type="ECO:0000313" key="2">
    <source>
        <dbReference type="Proteomes" id="UP000002985"/>
    </source>
</evidence>
<dbReference type="Proteomes" id="UP000002985">
    <property type="component" value="Unassembled WGS sequence"/>
</dbReference>
<dbReference type="AlphaFoldDB" id="I3IL88"/>
<sequence length="54" mass="6281">MIHKIKNFKNSIITSSHDVVSMIANTVRKVSFGFLKRKILSDQNSLFTMIWEIL</sequence>
<dbReference type="EMBL" id="BAFH01000003">
    <property type="protein sequence ID" value="GAB62483.1"/>
    <property type="molecule type" value="Genomic_DNA"/>
</dbReference>
<accession>I3IL88</accession>
<keyword evidence="2" id="KW-1185">Reference proteome</keyword>
<name>I3IL88_9BACT</name>
<reference evidence="1 2" key="1">
    <citation type="journal article" date="2012" name="FEBS Lett.">
        <title>Anammox organism KSU-1 expresses a NirK-type copper-containing nitrite reductase instead of a NirS-type with cytochrome cd1.</title>
        <authorList>
            <person name="Hira D."/>
            <person name="Toh H."/>
            <person name="Migita C.T."/>
            <person name="Okubo H."/>
            <person name="Nishiyama T."/>
            <person name="Hattori M."/>
            <person name="Furukawa K."/>
            <person name="Fujii T."/>
        </authorList>
    </citation>
    <scope>NUCLEOTIDE SEQUENCE [LARGE SCALE GENOMIC DNA]</scope>
</reference>
<organism evidence="1 2">
    <name type="scientific">Candidatus Jettenia caeni</name>
    <dbReference type="NCBI Taxonomy" id="247490"/>
    <lineage>
        <taxon>Bacteria</taxon>
        <taxon>Pseudomonadati</taxon>
        <taxon>Planctomycetota</taxon>
        <taxon>Candidatus Brocadiia</taxon>
        <taxon>Candidatus Brocadiales</taxon>
        <taxon>Candidatus Brocadiaceae</taxon>
        <taxon>Candidatus Jettenia</taxon>
    </lineage>
</organism>